<dbReference type="PROSITE" id="PS00061">
    <property type="entry name" value="ADH_SHORT"/>
    <property type="match status" value="1"/>
</dbReference>
<reference evidence="2 3" key="1">
    <citation type="submission" date="2011-10" db="EMBL/GenBank/DDBJ databases">
        <title>The Genome Sequence of Lachnospiraceae bacterium ACC2.</title>
        <authorList>
            <consortium name="The Broad Institute Genome Sequencing Platform"/>
            <person name="Earl A."/>
            <person name="Ward D."/>
            <person name="Feldgarden M."/>
            <person name="Gevers D."/>
            <person name="Sizova M."/>
            <person name="Hazen A."/>
            <person name="Epstein S."/>
            <person name="Young S.K."/>
            <person name="Zeng Q."/>
            <person name="Gargeya S."/>
            <person name="Fitzgerald M."/>
            <person name="Haas B."/>
            <person name="Abouelleil A."/>
            <person name="Alvarado L."/>
            <person name="Arachchi H.M."/>
            <person name="Berlin A."/>
            <person name="Brown A."/>
            <person name="Chapman S.B."/>
            <person name="Chen Z."/>
            <person name="Dunbar C."/>
            <person name="Freedman E."/>
            <person name="Gearin G."/>
            <person name="Goldberg J."/>
            <person name="Griggs A."/>
            <person name="Gujja S."/>
            <person name="Heiman D."/>
            <person name="Howarth C."/>
            <person name="Larson L."/>
            <person name="Lui A."/>
            <person name="MacDonald P.J.P."/>
            <person name="Montmayeur A."/>
            <person name="Murphy C."/>
            <person name="Neiman D."/>
            <person name="Pearson M."/>
            <person name="Priest M."/>
            <person name="Roberts A."/>
            <person name="Saif S."/>
            <person name="Shea T."/>
            <person name="Shenoy N."/>
            <person name="Sisk P."/>
            <person name="Stolte C."/>
            <person name="Sykes S."/>
            <person name="Wortman J."/>
            <person name="Nusbaum C."/>
            <person name="Birren B."/>
        </authorList>
    </citation>
    <scope>NUCLEOTIDE SEQUENCE [LARGE SCALE GENOMIC DNA]</scope>
    <source>
        <strain evidence="2 3">ACC2</strain>
    </source>
</reference>
<dbReference type="SUPFAM" id="SSF51735">
    <property type="entry name" value="NAD(P)-binding Rossmann-fold domains"/>
    <property type="match status" value="1"/>
</dbReference>
<evidence type="ECO:0000259" key="1">
    <source>
        <dbReference type="Pfam" id="PF01370"/>
    </source>
</evidence>
<dbReference type="PANTHER" id="PTHR43245:SF13">
    <property type="entry name" value="UDP-D-APIOSE_UDP-D-XYLOSE SYNTHASE 2"/>
    <property type="match status" value="1"/>
</dbReference>
<dbReference type="Proteomes" id="UP000018466">
    <property type="component" value="Unassembled WGS sequence"/>
</dbReference>
<protein>
    <recommendedName>
        <fullName evidence="1">NAD-dependent epimerase/dehydratase domain-containing protein</fullName>
    </recommendedName>
</protein>
<dbReference type="Gene3D" id="3.40.50.720">
    <property type="entry name" value="NAD(P)-binding Rossmann-like Domain"/>
    <property type="match status" value="1"/>
</dbReference>
<proteinExistence type="predicted"/>
<keyword evidence="3" id="KW-1185">Reference proteome</keyword>
<comment type="caution">
    <text evidence="2">The sequence shown here is derived from an EMBL/GenBank/DDBJ whole genome shotgun (WGS) entry which is preliminary data.</text>
</comment>
<feature type="domain" description="NAD-dependent epimerase/dehydratase" evidence="1">
    <location>
        <begin position="4"/>
        <end position="231"/>
    </location>
</feature>
<dbReference type="InterPro" id="IPR036291">
    <property type="entry name" value="NAD(P)-bd_dom_sf"/>
</dbReference>
<dbReference type="InterPro" id="IPR050177">
    <property type="entry name" value="Lipid_A_modif_metabolic_enz"/>
</dbReference>
<evidence type="ECO:0000313" key="3">
    <source>
        <dbReference type="Proteomes" id="UP000018466"/>
    </source>
</evidence>
<dbReference type="RefSeq" id="WP_009533102.1">
    <property type="nucleotide sequence ID" value="NZ_CAJPPX010000001.1"/>
</dbReference>
<dbReference type="AlphaFoldDB" id="A0A930D7A6"/>
<dbReference type="Pfam" id="PF01370">
    <property type="entry name" value="Epimerase"/>
    <property type="match status" value="1"/>
</dbReference>
<dbReference type="InterPro" id="IPR020904">
    <property type="entry name" value="Sc_DH/Rdtase_CS"/>
</dbReference>
<dbReference type="EMBL" id="AGEL01000007">
    <property type="protein sequence ID" value="EHO16570.1"/>
    <property type="molecule type" value="Genomic_DNA"/>
</dbReference>
<gene>
    <name evidence="2" type="ORF">HMPREF9623_01269</name>
</gene>
<sequence length="308" mass="34651">MKKVLVTGAGGFIGRNLVRGLIRQGIEVYATVYPGHNIYAGENAPNLHVYSLDLNQILNHIADFPKDIEVMYHFAWNGVKPEIRNELDIQIGNVNMSLDCMKLAIAIGIRRIVFPGSTNEYLYYGKPLNKEALPSPHDAYGAAKIALRYLCSDFASRNDIDFVYTIIAGIYAADRRDNNVIFYTIDKLLHREKPSLTKLEQLWDYVYIDDVVSALIAVGERGKDGAVYAIGHGDNWPLRNYIRIIHRKIDPSLPLGIGEIPYNSDKLPCSCIDLTDIRRDTGFEPRIDFETGISRVIDCVRGDMEISG</sequence>
<dbReference type="InterPro" id="IPR001509">
    <property type="entry name" value="Epimerase_deHydtase"/>
</dbReference>
<name>A0A930D7A6_9FIRM</name>
<organism evidence="2 3">
    <name type="scientific">Stomatobaculum longum</name>
    <dbReference type="NCBI Taxonomy" id="796942"/>
    <lineage>
        <taxon>Bacteria</taxon>
        <taxon>Bacillati</taxon>
        <taxon>Bacillota</taxon>
        <taxon>Clostridia</taxon>
        <taxon>Lachnospirales</taxon>
        <taxon>Lachnospiraceae</taxon>
        <taxon>Stomatobaculum</taxon>
    </lineage>
</organism>
<evidence type="ECO:0000313" key="2">
    <source>
        <dbReference type="EMBL" id="EHO16570.1"/>
    </source>
</evidence>
<accession>A0A930D7A6</accession>
<dbReference type="PANTHER" id="PTHR43245">
    <property type="entry name" value="BIFUNCTIONAL POLYMYXIN RESISTANCE PROTEIN ARNA"/>
    <property type="match status" value="1"/>
</dbReference>
<dbReference type="OrthoDB" id="9789543at2"/>
<dbReference type="GeneID" id="86941026"/>